<keyword evidence="2" id="KW-1185">Reference proteome</keyword>
<comment type="caution">
    <text evidence="1">The sequence shown here is derived from an EMBL/GenBank/DDBJ whole genome shotgun (WGS) entry which is preliminary data.</text>
</comment>
<evidence type="ECO:0000313" key="2">
    <source>
        <dbReference type="Proteomes" id="UP000321181"/>
    </source>
</evidence>
<dbReference type="EMBL" id="BJYY01000002">
    <property type="protein sequence ID" value="GEO33137.1"/>
    <property type="molecule type" value="Genomic_DNA"/>
</dbReference>
<reference evidence="1 2" key="1">
    <citation type="submission" date="2019-07" db="EMBL/GenBank/DDBJ databases">
        <title>Whole genome shotgun sequence of Cellulomonas aerilata NBRC 106308.</title>
        <authorList>
            <person name="Hosoyama A."/>
            <person name="Uohara A."/>
            <person name="Ohji S."/>
            <person name="Ichikawa N."/>
        </authorList>
    </citation>
    <scope>NUCLEOTIDE SEQUENCE [LARGE SCALE GENOMIC DNA]</scope>
    <source>
        <strain evidence="1 2">NBRC 106308</strain>
    </source>
</reference>
<dbReference type="AlphaFoldDB" id="A0A512D9S8"/>
<evidence type="ECO:0000313" key="1">
    <source>
        <dbReference type="EMBL" id="GEO33137.1"/>
    </source>
</evidence>
<name>A0A512D9S8_9CELL</name>
<dbReference type="Proteomes" id="UP000321181">
    <property type="component" value="Unassembled WGS sequence"/>
</dbReference>
<protein>
    <submittedName>
        <fullName evidence="1">Uncharacterized protein</fullName>
    </submittedName>
</protein>
<sequence>MATKLTFEGVDTTVELEDHAVTLTGATTAARTDDNAGGPPAGEGPVVIPRWEIASATVKSATLLGYGTLTITTNAGLEYAVRFSRDAEDRFGNLAEIIG</sequence>
<gene>
    <name evidence="1" type="ORF">CAE01nite_08620</name>
</gene>
<dbReference type="RefSeq" id="WP_146900467.1">
    <property type="nucleotide sequence ID" value="NZ_BAAARM010000001.1"/>
</dbReference>
<proteinExistence type="predicted"/>
<organism evidence="1 2">
    <name type="scientific">Cellulomonas aerilata</name>
    <dbReference type="NCBI Taxonomy" id="515326"/>
    <lineage>
        <taxon>Bacteria</taxon>
        <taxon>Bacillati</taxon>
        <taxon>Actinomycetota</taxon>
        <taxon>Actinomycetes</taxon>
        <taxon>Micrococcales</taxon>
        <taxon>Cellulomonadaceae</taxon>
        <taxon>Cellulomonas</taxon>
    </lineage>
</organism>
<accession>A0A512D9S8</accession>